<feature type="region of interest" description="Disordered" evidence="1">
    <location>
        <begin position="106"/>
        <end position="144"/>
    </location>
</feature>
<organism evidence="3 4">
    <name type="scientific">Collybiopsis confluens</name>
    <dbReference type="NCBI Taxonomy" id="2823264"/>
    <lineage>
        <taxon>Eukaryota</taxon>
        <taxon>Fungi</taxon>
        <taxon>Dikarya</taxon>
        <taxon>Basidiomycota</taxon>
        <taxon>Agaricomycotina</taxon>
        <taxon>Agaricomycetes</taxon>
        <taxon>Agaricomycetidae</taxon>
        <taxon>Agaricales</taxon>
        <taxon>Marasmiineae</taxon>
        <taxon>Omphalotaceae</taxon>
        <taxon>Collybiopsis</taxon>
    </lineage>
</organism>
<gene>
    <name evidence="3" type="ORF">D9757_009005</name>
</gene>
<evidence type="ECO:0000313" key="3">
    <source>
        <dbReference type="EMBL" id="KAF5375754.1"/>
    </source>
</evidence>
<evidence type="ECO:0000256" key="1">
    <source>
        <dbReference type="SAM" id="MobiDB-lite"/>
    </source>
</evidence>
<name>A0A8H5H2U8_9AGAR</name>
<feature type="compositionally biased region" description="Basic residues" evidence="1">
    <location>
        <begin position="743"/>
        <end position="755"/>
    </location>
</feature>
<feature type="compositionally biased region" description="Low complexity" evidence="1">
    <location>
        <begin position="710"/>
        <end position="725"/>
    </location>
</feature>
<feature type="region of interest" description="Disordered" evidence="1">
    <location>
        <begin position="1"/>
        <end position="46"/>
    </location>
</feature>
<keyword evidence="4" id="KW-1185">Reference proteome</keyword>
<evidence type="ECO:0000313" key="4">
    <source>
        <dbReference type="Proteomes" id="UP000518752"/>
    </source>
</evidence>
<accession>A0A8H5H2U8</accession>
<dbReference type="AlphaFoldDB" id="A0A8H5H2U8"/>
<proteinExistence type="predicted"/>
<evidence type="ECO:0000256" key="2">
    <source>
        <dbReference type="SAM" id="Phobius"/>
    </source>
</evidence>
<feature type="region of interest" description="Disordered" evidence="1">
    <location>
        <begin position="706"/>
        <end position="829"/>
    </location>
</feature>
<dbReference type="Proteomes" id="UP000518752">
    <property type="component" value="Unassembled WGS sequence"/>
</dbReference>
<feature type="compositionally biased region" description="Low complexity" evidence="1">
    <location>
        <begin position="779"/>
        <end position="790"/>
    </location>
</feature>
<feature type="region of interest" description="Disordered" evidence="1">
    <location>
        <begin position="281"/>
        <end position="328"/>
    </location>
</feature>
<feature type="region of interest" description="Disordered" evidence="1">
    <location>
        <begin position="646"/>
        <end position="666"/>
    </location>
</feature>
<feature type="compositionally biased region" description="Low complexity" evidence="1">
    <location>
        <begin position="568"/>
        <end position="582"/>
    </location>
</feature>
<reference evidence="3 4" key="1">
    <citation type="journal article" date="2020" name="ISME J.">
        <title>Uncovering the hidden diversity of litter-decomposition mechanisms in mushroom-forming fungi.</title>
        <authorList>
            <person name="Floudas D."/>
            <person name="Bentzer J."/>
            <person name="Ahren D."/>
            <person name="Johansson T."/>
            <person name="Persson P."/>
            <person name="Tunlid A."/>
        </authorList>
    </citation>
    <scope>NUCLEOTIDE SEQUENCE [LARGE SCALE GENOMIC DNA]</scope>
    <source>
        <strain evidence="3 4">CBS 406.79</strain>
    </source>
</reference>
<feature type="region of interest" description="Disordered" evidence="1">
    <location>
        <begin position="234"/>
        <end position="253"/>
    </location>
</feature>
<feature type="compositionally biased region" description="Low complexity" evidence="1">
    <location>
        <begin position="281"/>
        <end position="292"/>
    </location>
</feature>
<feature type="compositionally biased region" description="Low complexity" evidence="1">
    <location>
        <begin position="307"/>
        <end position="324"/>
    </location>
</feature>
<protein>
    <submittedName>
        <fullName evidence="3">Uncharacterized protein</fullName>
    </submittedName>
</protein>
<sequence length="970" mass="99862">MEVMEVMAGFEAIKRRSASRPEQEADVPNRSGKSSRRPSRSPYFKRTGSDLKLELGVEPGMSSVISLVVDTGVKAALATSGTSISSTSMSFTSSVTGILSSTNVPSSSSSAFSSPNPTSDSTTLTSSSSSSSSSLGLSSTTSSITTLPVSSTSASATFPDPSSSNPALFTTTTFSSSFSSDPASYNLLTIPSKSSYDYGLLPILFESSCFVDVRLTVIFFKSSHSICDHKFLSSSFSSRSPSMSTLSPFRRSSTTLSSSRSSIISSSSRPIITLSTSSSSSASAYTLTPSPSHTASLEHTSLPAPPSSSHLRSSASPKPSSLVPTPASKDSFASNKGAIIGVTIGSTMALFAFSFAVFFFCARVRRNRTRAMLEKVGDGGGSGGEVARVDSSGARGAGTVGSGQSKSMMGFLSRGISGSSGSARPMLYRNPSTSTAHVWRSPLSDEYDDDNQVYPLSPSHPGLVSPGSMSGMGMGMDIGLGLGTGIGAGVGLGLGLVRQAAEVRADMVLRADMIMLTEVEHIFLVLGPQIVRMAVETMRVGSSPSLPLQPLPPQPQPQLPIPAASAAAVLPRNPSSGSGSSPQDYFSSATIHQEPGEHIQQLYLYRTATVASSIAQANTSATGHGGGSSSYSHSYSGGHTIVTGSSNTALSAGGGSGGPPSAWTKAPSLSISIPKVQLNDESLPSSRSPTPTLVMRTRKGLIARLRGGRSSASFSSSFPSSISSFDTGETAEKRFLSSSSVKSKSKSKLTSKSRSSKSSNRRETPPSASYYPVIPERTSLLNPPLPHSSSTAGGIMGGSQLEQMQMSSRTPSPSPTPTVDSGGEYYANDGLLNPAHVRAAAGGAREDPGGVELGGGEGGRGIHGVGLSHGFRVALGGGVETGNVEGDLGNQSAYSLSDDIDYSRPFRGFVFNRVDSTTTVTSYDTRTTQTHAARTSALGTGSPAPADVSDPLEHEQTCTDTQAGAGAGAA</sequence>
<keyword evidence="2" id="KW-0812">Transmembrane</keyword>
<dbReference type="EMBL" id="JAACJN010000095">
    <property type="protein sequence ID" value="KAF5375754.1"/>
    <property type="molecule type" value="Genomic_DNA"/>
</dbReference>
<feature type="region of interest" description="Disordered" evidence="1">
    <location>
        <begin position="568"/>
        <end position="588"/>
    </location>
</feature>
<feature type="transmembrane region" description="Helical" evidence="2">
    <location>
        <begin position="478"/>
        <end position="497"/>
    </location>
</feature>
<keyword evidence="2" id="KW-0472">Membrane</keyword>
<feature type="transmembrane region" description="Helical" evidence="2">
    <location>
        <begin position="338"/>
        <end position="362"/>
    </location>
</feature>
<keyword evidence="2" id="KW-1133">Transmembrane helix</keyword>
<feature type="region of interest" description="Disordered" evidence="1">
    <location>
        <begin position="377"/>
        <end position="402"/>
    </location>
</feature>
<feature type="region of interest" description="Disordered" evidence="1">
    <location>
        <begin position="928"/>
        <end position="970"/>
    </location>
</feature>
<comment type="caution">
    <text evidence="3">The sequence shown here is derived from an EMBL/GenBank/DDBJ whole genome shotgun (WGS) entry which is preliminary data.</text>
</comment>